<reference evidence="3" key="1">
    <citation type="journal article" date="2019" name="Int. J. Syst. Evol. Microbiol.">
        <title>The Global Catalogue of Microorganisms (GCM) 10K type strain sequencing project: providing services to taxonomists for standard genome sequencing and annotation.</title>
        <authorList>
            <consortium name="The Broad Institute Genomics Platform"/>
            <consortium name="The Broad Institute Genome Sequencing Center for Infectious Disease"/>
            <person name="Wu L."/>
            <person name="Ma J."/>
        </authorList>
    </citation>
    <scope>NUCLEOTIDE SEQUENCE [LARGE SCALE GENOMIC DNA]</scope>
    <source>
        <strain evidence="3">LMG 29894</strain>
    </source>
</reference>
<feature type="chain" id="PRO_5045613266" evidence="1">
    <location>
        <begin position="22"/>
        <end position="227"/>
    </location>
</feature>
<organism evidence="2 3">
    <name type="scientific">Chitinimonas lacunae</name>
    <dbReference type="NCBI Taxonomy" id="1963018"/>
    <lineage>
        <taxon>Bacteria</taxon>
        <taxon>Pseudomonadati</taxon>
        <taxon>Pseudomonadota</taxon>
        <taxon>Betaproteobacteria</taxon>
        <taxon>Neisseriales</taxon>
        <taxon>Chitinibacteraceae</taxon>
        <taxon>Chitinimonas</taxon>
    </lineage>
</organism>
<comment type="caution">
    <text evidence="2">The sequence shown here is derived from an EMBL/GenBank/DDBJ whole genome shotgun (WGS) entry which is preliminary data.</text>
</comment>
<accession>A0ABV8MNT4</accession>
<dbReference type="EMBL" id="JBHSBU010000001">
    <property type="protein sequence ID" value="MFC4159724.1"/>
    <property type="molecule type" value="Genomic_DNA"/>
</dbReference>
<feature type="signal peptide" evidence="1">
    <location>
        <begin position="1"/>
        <end position="21"/>
    </location>
</feature>
<name>A0ABV8MNT4_9NEIS</name>
<protein>
    <submittedName>
        <fullName evidence="2">Uncharacterized protein</fullName>
    </submittedName>
</protein>
<keyword evidence="1" id="KW-0732">Signal</keyword>
<evidence type="ECO:0000313" key="3">
    <source>
        <dbReference type="Proteomes" id="UP001595791"/>
    </source>
</evidence>
<evidence type="ECO:0000313" key="2">
    <source>
        <dbReference type="EMBL" id="MFC4159724.1"/>
    </source>
</evidence>
<dbReference type="Proteomes" id="UP001595791">
    <property type="component" value="Unassembled WGS sequence"/>
</dbReference>
<evidence type="ECO:0000256" key="1">
    <source>
        <dbReference type="SAM" id="SignalP"/>
    </source>
</evidence>
<sequence length="227" mass="24747">MMKSKWKNYAFLLFALQTACAADTPPQPSAPPTPPPQRWQRAIPVSVVVGADVGIGAEARLFPSTVLLRVKEPGRMGDVGRNASDCIVEASGYGHLSAERVNLSLRMLRCYDDRGVEVTTRAIHGYAVDSDVKAGIRGVVNWSQSAKDLLMIGVGTREKENFLARATRQALSRATQGLADSLLKRDENQADPNLVEEVRNAETLMPVLSLEQGREFDIVLLPHIGGK</sequence>
<gene>
    <name evidence="2" type="ORF">ACFOW7_10230</name>
</gene>
<keyword evidence="3" id="KW-1185">Reference proteome</keyword>
<dbReference type="RefSeq" id="WP_378163791.1">
    <property type="nucleotide sequence ID" value="NZ_JBHSBU010000001.1"/>
</dbReference>
<proteinExistence type="predicted"/>